<evidence type="ECO:0000313" key="14">
    <source>
        <dbReference type="Proteomes" id="UP001317629"/>
    </source>
</evidence>
<dbReference type="PROSITE" id="PS51188">
    <property type="entry name" value="ZF_CR"/>
    <property type="match status" value="1"/>
</dbReference>
<evidence type="ECO:0000256" key="4">
    <source>
        <dbReference type="ARBA" id="ARBA00022737"/>
    </source>
</evidence>
<evidence type="ECO:0000256" key="2">
    <source>
        <dbReference type="ARBA" id="ARBA00022705"/>
    </source>
</evidence>
<dbReference type="NCBIfam" id="TIGR02349">
    <property type="entry name" value="DnaJ_bact"/>
    <property type="match status" value="1"/>
</dbReference>
<evidence type="ECO:0000313" key="13">
    <source>
        <dbReference type="EMBL" id="BDV33482.1"/>
    </source>
</evidence>
<dbReference type="InterPro" id="IPR008971">
    <property type="entry name" value="HSP40/DnaJ_pept-bd"/>
</dbReference>
<comment type="similarity">
    <text evidence="9">Belongs to the DnaJ family.</text>
</comment>
<dbReference type="InterPro" id="IPR036869">
    <property type="entry name" value="J_dom_sf"/>
</dbReference>
<keyword evidence="5 9" id="KW-0863">Zinc-finger</keyword>
<keyword evidence="14" id="KW-1185">Reference proteome</keyword>
<gene>
    <name evidence="13" type="primary">dnaJ_3</name>
    <name evidence="9" type="synonym">dnaJ</name>
    <name evidence="13" type="ORF">SS37A_10110</name>
</gene>
<dbReference type="EMBL" id="AP027142">
    <property type="protein sequence ID" value="BDV33482.1"/>
    <property type="molecule type" value="Genomic_DNA"/>
</dbReference>
<feature type="domain" description="CR-type" evidence="12">
    <location>
        <begin position="133"/>
        <end position="211"/>
    </location>
</feature>
<feature type="zinc finger region" description="CR-type" evidence="10">
    <location>
        <begin position="133"/>
        <end position="211"/>
    </location>
</feature>
<feature type="repeat" description="CXXCXGXG motif" evidence="9">
    <location>
        <begin position="185"/>
        <end position="192"/>
    </location>
</feature>
<protein>
    <recommendedName>
        <fullName evidence="9">Chaperone protein DnaJ</fullName>
    </recommendedName>
</protein>
<keyword evidence="7 9" id="KW-0346">Stress response</keyword>
<feature type="binding site" evidence="9">
    <location>
        <position position="163"/>
    </location>
    <ligand>
        <name>Zn(2+)</name>
        <dbReference type="ChEBI" id="CHEBI:29105"/>
        <label>2</label>
    </ligand>
</feature>
<reference evidence="13 14" key="1">
    <citation type="journal article" date="2023" name="Int. J. Syst. Evol. Microbiol.">
        <title>Methylocystis iwaonis sp. nov., a type II methane-oxidizing bacterium from surface soil of a rice paddy field in Japan, and emended description of the genus Methylocystis (ex Whittenbury et al. 1970) Bowman et al. 1993.</title>
        <authorList>
            <person name="Kaise H."/>
            <person name="Sawadogo J.B."/>
            <person name="Alam M.S."/>
            <person name="Ueno C."/>
            <person name="Dianou D."/>
            <person name="Shinjo R."/>
            <person name="Asakawa S."/>
        </authorList>
    </citation>
    <scope>NUCLEOTIDE SEQUENCE [LARGE SCALE GENOMIC DNA]</scope>
    <source>
        <strain evidence="13 14">SS37A-Re</strain>
    </source>
</reference>
<dbReference type="PROSITE" id="PS00636">
    <property type="entry name" value="DNAJ_1"/>
    <property type="match status" value="1"/>
</dbReference>
<feature type="binding site" evidence="9">
    <location>
        <position position="199"/>
    </location>
    <ligand>
        <name>Zn(2+)</name>
        <dbReference type="ChEBI" id="CHEBI:29105"/>
        <label>1</label>
    </ligand>
</feature>
<dbReference type="PRINTS" id="PR00625">
    <property type="entry name" value="JDOMAIN"/>
</dbReference>
<evidence type="ECO:0000256" key="7">
    <source>
        <dbReference type="ARBA" id="ARBA00023016"/>
    </source>
</evidence>
<feature type="binding site" evidence="9">
    <location>
        <position position="166"/>
    </location>
    <ligand>
        <name>Zn(2+)</name>
        <dbReference type="ChEBI" id="CHEBI:29105"/>
        <label>2</label>
    </ligand>
</feature>
<sequence>MSKRDYYEVLGISKTATEVEMKIAFRKMAMQCHPDRHPGDAEAEARFKELNEAYQTLTDPQKRSAYDRFGHAAFEQGGMGGFGASEGFGASMADIFEDLFGDVMGRRGRSGGRERGSDLRYNMEITLEEAYHGKTASLQIPTSATCEACAGTGAKKGSKPKTCTTCAGHGRVRAQQGFFAIERTCPTCQGRGEIIENPCPSCSGSGRKTVERSLSVNVPPGVEDGTRIRLAGEGEAGMRGGPPGDLYIFLSVKPHPFFQRDGADLYCRVPISMVRAALGGEIKVHALDGSEVKIKVPEGAQSGRQIKAKSKGMPVLRGRDHGDLHVQLSVETPQKLTKRQKELLAEFEKESSHETHPEEHGFFARMKDLFGG</sequence>
<dbReference type="Gene3D" id="2.10.230.10">
    <property type="entry name" value="Heat shock protein DnaJ, cysteine-rich domain"/>
    <property type="match status" value="1"/>
</dbReference>
<keyword evidence="4 9" id="KW-0677">Repeat</keyword>
<evidence type="ECO:0000256" key="1">
    <source>
        <dbReference type="ARBA" id="ARBA00022490"/>
    </source>
</evidence>
<name>A0ABN6VGZ6_9HYPH</name>
<keyword evidence="1 9" id="KW-0963">Cytoplasm</keyword>
<keyword evidence="2 9" id="KW-0235">DNA replication</keyword>
<proteinExistence type="inferred from homology"/>
<evidence type="ECO:0000256" key="5">
    <source>
        <dbReference type="ARBA" id="ARBA00022771"/>
    </source>
</evidence>
<feature type="binding site" evidence="9">
    <location>
        <position position="146"/>
    </location>
    <ligand>
        <name>Zn(2+)</name>
        <dbReference type="ChEBI" id="CHEBI:29105"/>
        <label>1</label>
    </ligand>
</feature>
<evidence type="ECO:0000259" key="12">
    <source>
        <dbReference type="PROSITE" id="PS51188"/>
    </source>
</evidence>
<feature type="repeat" description="CXXCXGXG motif" evidence="9">
    <location>
        <begin position="146"/>
        <end position="153"/>
    </location>
</feature>
<comment type="subunit">
    <text evidence="9">Homodimer.</text>
</comment>
<keyword evidence="3 9" id="KW-0479">Metal-binding</keyword>
<dbReference type="PROSITE" id="PS50076">
    <property type="entry name" value="DNAJ_2"/>
    <property type="match status" value="1"/>
</dbReference>
<dbReference type="Gene3D" id="2.60.260.20">
    <property type="entry name" value="Urease metallochaperone UreE, N-terminal domain"/>
    <property type="match status" value="2"/>
</dbReference>
<dbReference type="InterPro" id="IPR012724">
    <property type="entry name" value="DnaJ"/>
</dbReference>
<dbReference type="InterPro" id="IPR002939">
    <property type="entry name" value="DnaJ_C"/>
</dbReference>
<comment type="cofactor">
    <cofactor evidence="9">
        <name>Zn(2+)</name>
        <dbReference type="ChEBI" id="CHEBI:29105"/>
    </cofactor>
    <text evidence="9">Binds 2 Zn(2+) ions per monomer.</text>
</comment>
<comment type="domain">
    <text evidence="9">The J domain is necessary and sufficient to stimulate DnaK ATPase activity. Zinc center 1 plays an important role in the autonomous, DnaK-independent chaperone activity of DnaJ. Zinc center 2 is essential for interaction with DnaK and for DnaJ activity.</text>
</comment>
<dbReference type="RefSeq" id="WP_202072192.1">
    <property type="nucleotide sequence ID" value="NZ_AP027142.1"/>
</dbReference>
<evidence type="ECO:0000256" key="9">
    <source>
        <dbReference type="HAMAP-Rule" id="MF_01152"/>
    </source>
</evidence>
<evidence type="ECO:0000256" key="10">
    <source>
        <dbReference type="PROSITE-ProRule" id="PRU00546"/>
    </source>
</evidence>
<dbReference type="Pfam" id="PF00226">
    <property type="entry name" value="DnaJ"/>
    <property type="match status" value="1"/>
</dbReference>
<organism evidence="13 14">
    <name type="scientific">Methylocystis iwaonis</name>
    <dbReference type="NCBI Taxonomy" id="2885079"/>
    <lineage>
        <taxon>Bacteria</taxon>
        <taxon>Pseudomonadati</taxon>
        <taxon>Pseudomonadota</taxon>
        <taxon>Alphaproteobacteria</taxon>
        <taxon>Hyphomicrobiales</taxon>
        <taxon>Methylocystaceae</taxon>
        <taxon>Methylocystis</taxon>
    </lineage>
</organism>
<feature type="binding site" evidence="9">
    <location>
        <position position="149"/>
    </location>
    <ligand>
        <name>Zn(2+)</name>
        <dbReference type="ChEBI" id="CHEBI:29105"/>
        <label>1</label>
    </ligand>
</feature>
<dbReference type="HAMAP" id="MF_01152">
    <property type="entry name" value="DnaJ"/>
    <property type="match status" value="1"/>
</dbReference>
<feature type="binding site" evidence="9">
    <location>
        <position position="202"/>
    </location>
    <ligand>
        <name>Zn(2+)</name>
        <dbReference type="ChEBI" id="CHEBI:29105"/>
        <label>1</label>
    </ligand>
</feature>
<keyword evidence="8 9" id="KW-0143">Chaperone</keyword>
<dbReference type="SUPFAM" id="SSF57938">
    <property type="entry name" value="DnaJ/Hsp40 cysteine-rich domain"/>
    <property type="match status" value="1"/>
</dbReference>
<dbReference type="Pfam" id="PF01556">
    <property type="entry name" value="DnaJ_C"/>
    <property type="match status" value="1"/>
</dbReference>
<evidence type="ECO:0000259" key="11">
    <source>
        <dbReference type="PROSITE" id="PS50076"/>
    </source>
</evidence>
<dbReference type="CDD" id="cd10719">
    <property type="entry name" value="DnaJ_zf"/>
    <property type="match status" value="1"/>
</dbReference>
<dbReference type="PANTHER" id="PTHR43096:SF48">
    <property type="entry name" value="CHAPERONE PROTEIN DNAJ"/>
    <property type="match status" value="1"/>
</dbReference>
<dbReference type="Gene3D" id="1.10.287.110">
    <property type="entry name" value="DnaJ domain"/>
    <property type="match status" value="1"/>
</dbReference>
<comment type="subcellular location">
    <subcellularLocation>
        <location evidence="9">Cytoplasm</location>
    </subcellularLocation>
</comment>
<dbReference type="InterPro" id="IPR018253">
    <property type="entry name" value="DnaJ_domain_CS"/>
</dbReference>
<evidence type="ECO:0000256" key="6">
    <source>
        <dbReference type="ARBA" id="ARBA00022833"/>
    </source>
</evidence>
<dbReference type="SUPFAM" id="SSF46565">
    <property type="entry name" value="Chaperone J-domain"/>
    <property type="match status" value="1"/>
</dbReference>
<accession>A0ABN6VGZ6</accession>
<evidence type="ECO:0000256" key="3">
    <source>
        <dbReference type="ARBA" id="ARBA00022723"/>
    </source>
</evidence>
<dbReference type="InterPro" id="IPR001305">
    <property type="entry name" value="HSP_DnaJ_Cys-rich_dom"/>
</dbReference>
<feature type="repeat" description="CXXCXGXG motif" evidence="9">
    <location>
        <begin position="199"/>
        <end position="206"/>
    </location>
</feature>
<keyword evidence="6 9" id="KW-0862">Zinc</keyword>
<dbReference type="SMART" id="SM00271">
    <property type="entry name" value="DnaJ"/>
    <property type="match status" value="1"/>
</dbReference>
<dbReference type="Pfam" id="PF00684">
    <property type="entry name" value="DnaJ_CXXCXGXG"/>
    <property type="match status" value="1"/>
</dbReference>
<dbReference type="CDD" id="cd10747">
    <property type="entry name" value="DnaJ_C"/>
    <property type="match status" value="1"/>
</dbReference>
<feature type="binding site" evidence="9">
    <location>
        <position position="185"/>
    </location>
    <ligand>
        <name>Zn(2+)</name>
        <dbReference type="ChEBI" id="CHEBI:29105"/>
        <label>2</label>
    </ligand>
</feature>
<dbReference type="PANTHER" id="PTHR43096">
    <property type="entry name" value="DNAJ HOMOLOG 1, MITOCHONDRIAL-RELATED"/>
    <property type="match status" value="1"/>
</dbReference>
<feature type="repeat" description="CXXCXGXG motif" evidence="9">
    <location>
        <begin position="163"/>
        <end position="170"/>
    </location>
</feature>
<feature type="binding site" evidence="9">
    <location>
        <position position="188"/>
    </location>
    <ligand>
        <name>Zn(2+)</name>
        <dbReference type="ChEBI" id="CHEBI:29105"/>
        <label>2</label>
    </ligand>
</feature>
<dbReference type="CDD" id="cd06257">
    <property type="entry name" value="DnaJ"/>
    <property type="match status" value="1"/>
</dbReference>
<dbReference type="InterPro" id="IPR036410">
    <property type="entry name" value="HSP_DnaJ_Cys-rich_dom_sf"/>
</dbReference>
<dbReference type="NCBIfam" id="NF008035">
    <property type="entry name" value="PRK10767.1"/>
    <property type="match status" value="1"/>
</dbReference>
<dbReference type="SUPFAM" id="SSF49493">
    <property type="entry name" value="HSP40/DnaJ peptide-binding domain"/>
    <property type="match status" value="2"/>
</dbReference>
<feature type="domain" description="J" evidence="11">
    <location>
        <begin position="5"/>
        <end position="70"/>
    </location>
</feature>
<evidence type="ECO:0000256" key="8">
    <source>
        <dbReference type="ARBA" id="ARBA00023186"/>
    </source>
</evidence>
<dbReference type="InterPro" id="IPR001623">
    <property type="entry name" value="DnaJ_domain"/>
</dbReference>
<comment type="function">
    <text evidence="9">Participates actively in the response to hyperosmotic and heat shock by preventing the aggregation of stress-denatured proteins and by disaggregating proteins, also in an autonomous, DnaK-independent fashion. Unfolded proteins bind initially to DnaJ; upon interaction with the DnaJ-bound protein, DnaK hydrolyzes its bound ATP, resulting in the formation of a stable complex. GrpE releases ADP from DnaK; ATP binding to DnaK triggers the release of the substrate protein, thus completing the reaction cycle. Several rounds of ATP-dependent interactions between DnaJ, DnaK and GrpE are required for fully efficient folding. Also involved, together with DnaK and GrpE, in the DNA replication of plasmids through activation of initiation proteins.</text>
</comment>
<dbReference type="Proteomes" id="UP001317629">
    <property type="component" value="Chromosome"/>
</dbReference>